<dbReference type="Pfam" id="PF00089">
    <property type="entry name" value="Trypsin"/>
    <property type="match status" value="1"/>
</dbReference>
<dbReference type="SMART" id="SM00020">
    <property type="entry name" value="Tryp_SPc"/>
    <property type="match status" value="1"/>
</dbReference>
<sequence>MKIKGLMPYIWNKSVPIFMPTSRLGTQWPSLGTKCTIVGWGCTQRGGDEVSTALVVELEVASDQFCYTVYRVDLKYEFCAGYHNLSKGICSGDSGGGLICERHGMKTIAGVSSGAHTWEPESFPSIFARVPPVIDWIRTQTAQD</sequence>
<evidence type="ECO:0000256" key="1">
    <source>
        <dbReference type="ARBA" id="ARBA00023157"/>
    </source>
</evidence>
<keyword evidence="1" id="KW-1015">Disulfide bond</keyword>
<dbReference type="EMBL" id="JTDE01001016">
    <property type="protein sequence ID" value="KAF7259833.1"/>
    <property type="molecule type" value="Genomic_DNA"/>
</dbReference>
<evidence type="ECO:0000259" key="3">
    <source>
        <dbReference type="PROSITE" id="PS50240"/>
    </source>
</evidence>
<dbReference type="PROSITE" id="PS50240">
    <property type="entry name" value="TRYPSIN_DOM"/>
    <property type="match status" value="1"/>
</dbReference>
<evidence type="ECO:0000313" key="4">
    <source>
        <dbReference type="EMBL" id="KAF7259833.1"/>
    </source>
</evidence>
<protein>
    <recommendedName>
        <fullName evidence="3">Peptidase S1 domain-containing protein</fullName>
    </recommendedName>
</protein>
<dbReference type="AlphaFoldDB" id="A0A8S9Z374"/>
<dbReference type="Proteomes" id="UP000822476">
    <property type="component" value="Unassembled WGS sequence"/>
</dbReference>
<proteinExistence type="inferred from homology"/>
<dbReference type="OrthoDB" id="10002959at2759"/>
<dbReference type="GO" id="GO:0004252">
    <property type="term" value="F:serine-type endopeptidase activity"/>
    <property type="evidence" value="ECO:0007669"/>
    <property type="project" value="InterPro"/>
</dbReference>
<reference evidence="4" key="1">
    <citation type="submission" date="2019-07" db="EMBL/GenBank/DDBJ databases">
        <title>Annotation for the trematode Paragonimus miyazaki's.</title>
        <authorList>
            <person name="Choi Y.-J."/>
        </authorList>
    </citation>
    <scope>NUCLEOTIDE SEQUENCE</scope>
    <source>
        <strain evidence="4">Japan</strain>
    </source>
</reference>
<dbReference type="PANTHER" id="PTHR24256">
    <property type="entry name" value="TRYPTASE-RELATED"/>
    <property type="match status" value="1"/>
</dbReference>
<dbReference type="InterPro" id="IPR051487">
    <property type="entry name" value="Ser/Thr_Proteases_Immune/Dev"/>
</dbReference>
<dbReference type="Gene3D" id="2.40.10.10">
    <property type="entry name" value="Trypsin-like serine proteases"/>
    <property type="match status" value="1"/>
</dbReference>
<keyword evidence="5" id="KW-1185">Reference proteome</keyword>
<accession>A0A8S9Z374</accession>
<feature type="domain" description="Peptidase S1" evidence="3">
    <location>
        <begin position="1"/>
        <end position="142"/>
    </location>
</feature>
<evidence type="ECO:0000313" key="5">
    <source>
        <dbReference type="Proteomes" id="UP000822476"/>
    </source>
</evidence>
<name>A0A8S9Z374_9TREM</name>
<comment type="caution">
    <text evidence="4">The sequence shown here is derived from an EMBL/GenBank/DDBJ whole genome shotgun (WGS) entry which is preliminary data.</text>
</comment>
<gene>
    <name evidence="4" type="ORF">EG68_02582</name>
</gene>
<dbReference type="GO" id="GO:0006508">
    <property type="term" value="P:proteolysis"/>
    <property type="evidence" value="ECO:0007669"/>
    <property type="project" value="InterPro"/>
</dbReference>
<dbReference type="InterPro" id="IPR001254">
    <property type="entry name" value="Trypsin_dom"/>
</dbReference>
<dbReference type="InterPro" id="IPR043504">
    <property type="entry name" value="Peptidase_S1_PA_chymotrypsin"/>
</dbReference>
<comment type="similarity">
    <text evidence="2">Belongs to the peptidase S1 family. CLIP subfamily.</text>
</comment>
<evidence type="ECO:0000256" key="2">
    <source>
        <dbReference type="ARBA" id="ARBA00024195"/>
    </source>
</evidence>
<dbReference type="InterPro" id="IPR009003">
    <property type="entry name" value="Peptidase_S1_PA"/>
</dbReference>
<dbReference type="SUPFAM" id="SSF50494">
    <property type="entry name" value="Trypsin-like serine proteases"/>
    <property type="match status" value="1"/>
</dbReference>
<organism evidence="4 5">
    <name type="scientific">Paragonimus skrjabini miyazakii</name>
    <dbReference type="NCBI Taxonomy" id="59628"/>
    <lineage>
        <taxon>Eukaryota</taxon>
        <taxon>Metazoa</taxon>
        <taxon>Spiralia</taxon>
        <taxon>Lophotrochozoa</taxon>
        <taxon>Platyhelminthes</taxon>
        <taxon>Trematoda</taxon>
        <taxon>Digenea</taxon>
        <taxon>Plagiorchiida</taxon>
        <taxon>Troglotremata</taxon>
        <taxon>Troglotrematidae</taxon>
        <taxon>Paragonimus</taxon>
    </lineage>
</organism>